<accession>A0A7X4YKD6</accession>
<protein>
    <submittedName>
        <fullName evidence="2">Uncharacterized protein</fullName>
    </submittedName>
</protein>
<keyword evidence="1" id="KW-0472">Membrane</keyword>
<feature type="transmembrane region" description="Helical" evidence="1">
    <location>
        <begin position="70"/>
        <end position="88"/>
    </location>
</feature>
<keyword evidence="3" id="KW-1185">Reference proteome</keyword>
<name>A0A7X4YKD6_9BACT</name>
<feature type="transmembrane region" description="Helical" evidence="1">
    <location>
        <begin position="41"/>
        <end position="63"/>
    </location>
</feature>
<feature type="transmembrane region" description="Helical" evidence="1">
    <location>
        <begin position="12"/>
        <end position="35"/>
    </location>
</feature>
<feature type="transmembrane region" description="Helical" evidence="1">
    <location>
        <begin position="100"/>
        <end position="119"/>
    </location>
</feature>
<keyword evidence="1" id="KW-1133">Transmembrane helix</keyword>
<organism evidence="2 3">
    <name type="scientific">Corallococcus exiguus</name>
    <dbReference type="NCBI Taxonomy" id="83462"/>
    <lineage>
        <taxon>Bacteria</taxon>
        <taxon>Pseudomonadati</taxon>
        <taxon>Myxococcota</taxon>
        <taxon>Myxococcia</taxon>
        <taxon>Myxococcales</taxon>
        <taxon>Cystobacterineae</taxon>
        <taxon>Myxococcaceae</taxon>
        <taxon>Corallococcus</taxon>
    </lineage>
</organism>
<dbReference type="Proteomes" id="UP000537825">
    <property type="component" value="Unassembled WGS sequence"/>
</dbReference>
<evidence type="ECO:0000256" key="1">
    <source>
        <dbReference type="SAM" id="Phobius"/>
    </source>
</evidence>
<reference evidence="2 3" key="1">
    <citation type="submission" date="2020-01" db="EMBL/GenBank/DDBJ databases">
        <title>The draft genome sequence of Corallococcus exiguus DSM 14696.</title>
        <authorList>
            <person name="Zhang X."/>
            <person name="Zhu H."/>
        </authorList>
    </citation>
    <scope>NUCLEOTIDE SEQUENCE [LARGE SCALE GENOMIC DNA]</scope>
    <source>
        <strain evidence="2 3">DSM 14696</strain>
    </source>
</reference>
<dbReference type="RefSeq" id="WP_139918567.1">
    <property type="nucleotide sequence ID" value="NZ_CBCSLE010000085.1"/>
</dbReference>
<keyword evidence="1" id="KW-0812">Transmembrane</keyword>
<proteinExistence type="predicted"/>
<dbReference type="AlphaFoldDB" id="A0A7X4YKD6"/>
<gene>
    <name evidence="2" type="ORF">GTZ93_41565</name>
</gene>
<evidence type="ECO:0000313" key="3">
    <source>
        <dbReference type="Proteomes" id="UP000537825"/>
    </source>
</evidence>
<comment type="caution">
    <text evidence="2">The sequence shown here is derived from an EMBL/GenBank/DDBJ whole genome shotgun (WGS) entry which is preliminary data.</text>
</comment>
<dbReference type="EMBL" id="JAAAPK010000020">
    <property type="protein sequence ID" value="NBC46294.1"/>
    <property type="molecule type" value="Genomic_DNA"/>
</dbReference>
<sequence length="125" mass="13633">MQMLKGMLKGGVLGIPYAVAATTLVLMMFFGFQGWMPFFELALFVAAYSAPAGAAVGAGIVLTGAYQRGCTWRAQLVMVVIYVLVGFVGLRTTDIWTLEWIVRVAPAFIPLGLLATWAATRWIKR</sequence>
<evidence type="ECO:0000313" key="2">
    <source>
        <dbReference type="EMBL" id="NBC46294.1"/>
    </source>
</evidence>